<evidence type="ECO:0000256" key="2">
    <source>
        <dbReference type="ARBA" id="ARBA00022980"/>
    </source>
</evidence>
<accession>A0A7S0CCA6</accession>
<sequence>MKTIIISLLGSAVAFNGSPVFHRPASYSSSRSVLKMGGATGRATTLEGKTEVVANVKTLLESSEMVFSMPASGLKVKEMNELRFGLPEGTTAQCVKNKLMQKAAAGTDYEAALTDSSLLKGTNLWFFIRDDIGASIKSHKTFVKEFEKKESHGIIGGVIDGDTLDALQVVAVGALPSKKELITMIAARIKAVPTKVARVVKAPNAKLARAIKLATEKEEEE</sequence>
<dbReference type="AlphaFoldDB" id="A0A7S0CCA6"/>
<dbReference type="GO" id="GO:0005840">
    <property type="term" value="C:ribosome"/>
    <property type="evidence" value="ECO:0007669"/>
    <property type="project" value="UniProtKB-KW"/>
</dbReference>
<dbReference type="InterPro" id="IPR043141">
    <property type="entry name" value="Ribosomal_uL10-like_sf"/>
</dbReference>
<keyword evidence="2" id="KW-0689">Ribosomal protein</keyword>
<dbReference type="EMBL" id="HBEL01033256">
    <property type="protein sequence ID" value="CAD8419475.1"/>
    <property type="molecule type" value="Transcribed_RNA"/>
</dbReference>
<comment type="similarity">
    <text evidence="1">Belongs to the universal ribosomal protein uL10 family.</text>
</comment>
<dbReference type="NCBIfam" id="NF000955">
    <property type="entry name" value="PRK00099.1-1"/>
    <property type="match status" value="1"/>
</dbReference>
<evidence type="ECO:0000313" key="4">
    <source>
        <dbReference type="EMBL" id="CAD8419475.1"/>
    </source>
</evidence>
<reference evidence="4" key="1">
    <citation type="submission" date="2021-01" db="EMBL/GenBank/DDBJ databases">
        <authorList>
            <person name="Corre E."/>
            <person name="Pelletier E."/>
            <person name="Niang G."/>
            <person name="Scheremetjew M."/>
            <person name="Finn R."/>
            <person name="Kale V."/>
            <person name="Holt S."/>
            <person name="Cochrane G."/>
            <person name="Meng A."/>
            <person name="Brown T."/>
            <person name="Cohen L."/>
        </authorList>
    </citation>
    <scope>NUCLEOTIDE SEQUENCE</scope>
    <source>
        <strain evidence="4">CCAP1064/1</strain>
    </source>
</reference>
<proteinExistence type="inferred from homology"/>
<evidence type="ECO:0000256" key="3">
    <source>
        <dbReference type="ARBA" id="ARBA00023274"/>
    </source>
</evidence>
<name>A0A7S0CCA6_9STRA</name>
<evidence type="ECO:0008006" key="5">
    <source>
        <dbReference type="Google" id="ProtNLM"/>
    </source>
</evidence>
<keyword evidence="3" id="KW-0687">Ribonucleoprotein</keyword>
<dbReference type="Pfam" id="PF00466">
    <property type="entry name" value="Ribosomal_L10"/>
    <property type="match status" value="1"/>
</dbReference>
<dbReference type="InterPro" id="IPR001790">
    <property type="entry name" value="Ribosomal_uL10"/>
</dbReference>
<dbReference type="Gene3D" id="3.30.70.1730">
    <property type="match status" value="1"/>
</dbReference>
<organism evidence="4">
    <name type="scientific">Proboscia inermis</name>
    <dbReference type="NCBI Taxonomy" id="420281"/>
    <lineage>
        <taxon>Eukaryota</taxon>
        <taxon>Sar</taxon>
        <taxon>Stramenopiles</taxon>
        <taxon>Ochrophyta</taxon>
        <taxon>Bacillariophyta</taxon>
        <taxon>Coscinodiscophyceae</taxon>
        <taxon>Rhizosoleniophycidae</taxon>
        <taxon>Rhizosoleniales</taxon>
        <taxon>Rhizosoleniaceae</taxon>
        <taxon>Proboscia</taxon>
    </lineage>
</organism>
<dbReference type="GO" id="GO:1990904">
    <property type="term" value="C:ribonucleoprotein complex"/>
    <property type="evidence" value="ECO:0007669"/>
    <property type="project" value="UniProtKB-KW"/>
</dbReference>
<gene>
    <name evidence="4" type="ORF">PINE0816_LOCUS15610</name>
</gene>
<evidence type="ECO:0000256" key="1">
    <source>
        <dbReference type="ARBA" id="ARBA00008889"/>
    </source>
</evidence>
<protein>
    <recommendedName>
        <fullName evidence="5">50S ribosomal protein L10</fullName>
    </recommendedName>
</protein>
<dbReference type="InterPro" id="IPR047865">
    <property type="entry name" value="Ribosomal_uL10_bac_type"/>
</dbReference>
<dbReference type="SUPFAM" id="SSF160369">
    <property type="entry name" value="Ribosomal protein L10-like"/>
    <property type="match status" value="1"/>
</dbReference>
<dbReference type="PANTHER" id="PTHR11560">
    <property type="entry name" value="39S RIBOSOMAL PROTEIN L10, MITOCHONDRIAL"/>
    <property type="match status" value="1"/>
</dbReference>
<dbReference type="CDD" id="cd05797">
    <property type="entry name" value="Ribosomal_L10"/>
    <property type="match status" value="1"/>
</dbReference>